<comment type="caution">
    <text evidence="1">The sequence shown here is derived from an EMBL/GenBank/DDBJ whole genome shotgun (WGS) entry which is preliminary data.</text>
</comment>
<dbReference type="EMBL" id="BDDD01001807">
    <property type="protein sequence ID" value="GAV78501.1"/>
    <property type="molecule type" value="Genomic_DNA"/>
</dbReference>
<gene>
    <name evidence="1" type="ORF">CFOL_v3_21968</name>
</gene>
<organism evidence="1 2">
    <name type="scientific">Cephalotus follicularis</name>
    <name type="common">Albany pitcher plant</name>
    <dbReference type="NCBI Taxonomy" id="3775"/>
    <lineage>
        <taxon>Eukaryota</taxon>
        <taxon>Viridiplantae</taxon>
        <taxon>Streptophyta</taxon>
        <taxon>Embryophyta</taxon>
        <taxon>Tracheophyta</taxon>
        <taxon>Spermatophyta</taxon>
        <taxon>Magnoliopsida</taxon>
        <taxon>eudicotyledons</taxon>
        <taxon>Gunneridae</taxon>
        <taxon>Pentapetalae</taxon>
        <taxon>rosids</taxon>
        <taxon>fabids</taxon>
        <taxon>Oxalidales</taxon>
        <taxon>Cephalotaceae</taxon>
        <taxon>Cephalotus</taxon>
    </lineage>
</organism>
<sequence>MGSSMATTGSISPSLIAASLFRILQRTQVSSSGKEYSCITQVPLSPFLCCGGFFVLKTKYLLKPKPLIGSLLLRPSQHPIPATLLILDRLLFFLLRGVKT</sequence>
<proteinExistence type="predicted"/>
<accession>A0A1Q3CEJ8</accession>
<evidence type="ECO:0000313" key="2">
    <source>
        <dbReference type="Proteomes" id="UP000187406"/>
    </source>
</evidence>
<name>A0A1Q3CEJ8_CEPFO</name>
<dbReference type="AlphaFoldDB" id="A0A1Q3CEJ8"/>
<dbReference type="InParanoid" id="A0A1Q3CEJ8"/>
<dbReference type="Proteomes" id="UP000187406">
    <property type="component" value="Unassembled WGS sequence"/>
</dbReference>
<protein>
    <submittedName>
        <fullName evidence="1">Uncharacterized protein</fullName>
    </submittedName>
</protein>
<keyword evidence="2" id="KW-1185">Reference proteome</keyword>
<reference evidence="2" key="1">
    <citation type="submission" date="2016-04" db="EMBL/GenBank/DDBJ databases">
        <title>Cephalotus genome sequencing.</title>
        <authorList>
            <person name="Fukushima K."/>
            <person name="Hasebe M."/>
            <person name="Fang X."/>
        </authorList>
    </citation>
    <scope>NUCLEOTIDE SEQUENCE [LARGE SCALE GENOMIC DNA]</scope>
    <source>
        <strain evidence="2">cv. St1</strain>
    </source>
</reference>
<evidence type="ECO:0000313" key="1">
    <source>
        <dbReference type="EMBL" id="GAV78501.1"/>
    </source>
</evidence>